<protein>
    <submittedName>
        <fullName evidence="12">Peptidoglycan/LPS O-acetylase OafA/YrhL, contains acyltransferase and SGNH-hydrolase domains</fullName>
    </submittedName>
</protein>
<feature type="transmembrane region" description="Helical" evidence="10">
    <location>
        <begin position="297"/>
        <end position="317"/>
    </location>
</feature>
<evidence type="ECO:0000256" key="1">
    <source>
        <dbReference type="ARBA" id="ARBA00004651"/>
    </source>
</evidence>
<dbReference type="InterPro" id="IPR036514">
    <property type="entry name" value="SGNH_hydro_sf"/>
</dbReference>
<dbReference type="CDD" id="cd01840">
    <property type="entry name" value="SGNH_hydrolase_yrhL_like"/>
    <property type="match status" value="1"/>
</dbReference>
<dbReference type="SUPFAM" id="SSF52266">
    <property type="entry name" value="SGNH hydrolase"/>
    <property type="match status" value="1"/>
</dbReference>
<dbReference type="EMBL" id="FOMT01000002">
    <property type="protein sequence ID" value="SFE18068.1"/>
    <property type="molecule type" value="Genomic_DNA"/>
</dbReference>
<evidence type="ECO:0000256" key="6">
    <source>
        <dbReference type="ARBA" id="ARBA00022989"/>
    </source>
</evidence>
<dbReference type="Gene3D" id="3.40.50.1110">
    <property type="entry name" value="SGNH hydrolase"/>
    <property type="match status" value="1"/>
</dbReference>
<keyword evidence="13" id="KW-1185">Reference proteome</keyword>
<dbReference type="InterPro" id="IPR002656">
    <property type="entry name" value="Acyl_transf_3_dom"/>
</dbReference>
<feature type="transmembrane region" description="Helical" evidence="10">
    <location>
        <begin position="267"/>
        <end position="285"/>
    </location>
</feature>
<proteinExistence type="inferred from homology"/>
<dbReference type="GO" id="GO:0005886">
    <property type="term" value="C:plasma membrane"/>
    <property type="evidence" value="ECO:0007669"/>
    <property type="project" value="UniProtKB-SubCell"/>
</dbReference>
<organism evidence="12 13">
    <name type="scientific">Paenibacillus catalpae</name>
    <dbReference type="NCBI Taxonomy" id="1045775"/>
    <lineage>
        <taxon>Bacteria</taxon>
        <taxon>Bacillati</taxon>
        <taxon>Bacillota</taxon>
        <taxon>Bacilli</taxon>
        <taxon>Bacillales</taxon>
        <taxon>Paenibacillaceae</taxon>
        <taxon>Paenibacillus</taxon>
    </lineage>
</organism>
<keyword evidence="7 10" id="KW-0472">Membrane</keyword>
<comment type="subcellular location">
    <subcellularLocation>
        <location evidence="1">Cell membrane</location>
        <topology evidence="1">Multi-pass membrane protein</topology>
    </subcellularLocation>
</comment>
<evidence type="ECO:0000256" key="5">
    <source>
        <dbReference type="ARBA" id="ARBA00022692"/>
    </source>
</evidence>
<evidence type="ECO:0000259" key="11">
    <source>
        <dbReference type="Pfam" id="PF01757"/>
    </source>
</evidence>
<evidence type="ECO:0000256" key="9">
    <source>
        <dbReference type="SAM" id="MobiDB-lite"/>
    </source>
</evidence>
<feature type="transmembrane region" description="Helical" evidence="10">
    <location>
        <begin position="172"/>
        <end position="194"/>
    </location>
</feature>
<evidence type="ECO:0000256" key="3">
    <source>
        <dbReference type="ARBA" id="ARBA00022475"/>
    </source>
</evidence>
<keyword evidence="6 10" id="KW-1133">Transmembrane helix</keyword>
<keyword evidence="8 12" id="KW-0012">Acyltransferase</keyword>
<dbReference type="PANTHER" id="PTHR23028:SF53">
    <property type="entry name" value="ACYL_TRANSF_3 DOMAIN-CONTAINING PROTEIN"/>
    <property type="match status" value="1"/>
</dbReference>
<evidence type="ECO:0000256" key="2">
    <source>
        <dbReference type="ARBA" id="ARBA00007400"/>
    </source>
</evidence>
<dbReference type="Pfam" id="PF01757">
    <property type="entry name" value="Acyl_transf_3"/>
    <property type="match status" value="1"/>
</dbReference>
<keyword evidence="3" id="KW-1003">Cell membrane</keyword>
<dbReference type="PANTHER" id="PTHR23028">
    <property type="entry name" value="ACETYLTRANSFERASE"/>
    <property type="match status" value="1"/>
</dbReference>
<dbReference type="GO" id="GO:0009103">
    <property type="term" value="P:lipopolysaccharide biosynthetic process"/>
    <property type="evidence" value="ECO:0007669"/>
    <property type="project" value="TreeGrafter"/>
</dbReference>
<evidence type="ECO:0000256" key="10">
    <source>
        <dbReference type="SAM" id="Phobius"/>
    </source>
</evidence>
<sequence>MPQTKNRYMPGLDGLRAIAVLAVIAYHFGWPVASGGLLGVGVFFVLSGYLITDLLLEERRRTGRINLRRFWVRRSLRLLPALLLMLFAVTVYLALTAPGRLPDIRGELLSALTYTSNWYLIYRQVSYFESFGPLSPIGHLWSLAVEEQFYLLWPLFLWGIIRFIPFPTRGKLAAVTLVVAAASLIAMAFMYVPGTDPSRVYYGTDTRAFGLLIGAAFAIFIPSRKLAESLGRVSVLLDVIGAIGLCISLCMIVSVDKYDDSLYRGGMLVLSVASGLVIVASASPFSKIGKFLSWKPLRWIGIRSYGIYLWHYPVQVLMSPKNPYEDSNFLYQLAQFIMTVLLSALSYRYFEQPIRNGKLFKYKKKEKKKMKSKSMKKVIRIITLPAILMIVMICAACEGAGNNQPVHSIEPTTEANADDTGTTSDVTSSPTPSGTPESTSSMAPETQESGGVTAIGDSVMVGVKAELEKLIPGIVVDGKVSRQLSDAAEVVNLLKSENKLGHAVVVELGTNGPFTAKKLNELLETIGDDKQIYLVNTSVPRDWQDTVNKTLAKAPDEHSNVKLIDWHALSIGKSEWFTKDGVHLQPEGAKAYVKLIADTIG</sequence>
<dbReference type="GO" id="GO:0016747">
    <property type="term" value="F:acyltransferase activity, transferring groups other than amino-acyl groups"/>
    <property type="evidence" value="ECO:0007669"/>
    <property type="project" value="InterPro"/>
</dbReference>
<dbReference type="STRING" id="1045775.SAMN05216378_2618"/>
<evidence type="ECO:0000313" key="13">
    <source>
        <dbReference type="Proteomes" id="UP000198855"/>
    </source>
</evidence>
<feature type="transmembrane region" description="Helical" evidence="10">
    <location>
        <begin position="12"/>
        <end position="30"/>
    </location>
</feature>
<dbReference type="Proteomes" id="UP000198855">
    <property type="component" value="Unassembled WGS sequence"/>
</dbReference>
<feature type="transmembrane region" description="Helical" evidence="10">
    <location>
        <begin position="148"/>
        <end position="165"/>
    </location>
</feature>
<dbReference type="RefSeq" id="WP_245772984.1">
    <property type="nucleotide sequence ID" value="NZ_FOMT01000002.1"/>
</dbReference>
<feature type="transmembrane region" description="Helical" evidence="10">
    <location>
        <begin position="36"/>
        <end position="56"/>
    </location>
</feature>
<name>A0A1I1YGB7_9BACL</name>
<keyword evidence="5 10" id="KW-0812">Transmembrane</keyword>
<comment type="similarity">
    <text evidence="2">Belongs to the acyltransferase 3 family.</text>
</comment>
<feature type="transmembrane region" description="Helical" evidence="10">
    <location>
        <begin position="378"/>
        <end position="401"/>
    </location>
</feature>
<feature type="transmembrane region" description="Helical" evidence="10">
    <location>
        <begin position="235"/>
        <end position="255"/>
    </location>
</feature>
<evidence type="ECO:0000256" key="7">
    <source>
        <dbReference type="ARBA" id="ARBA00023136"/>
    </source>
</evidence>
<feature type="domain" description="Acyltransferase 3" evidence="11">
    <location>
        <begin position="10"/>
        <end position="347"/>
    </location>
</feature>
<feature type="compositionally biased region" description="Polar residues" evidence="9">
    <location>
        <begin position="406"/>
        <end position="415"/>
    </location>
</feature>
<accession>A0A1I1YGB7</accession>
<feature type="transmembrane region" description="Helical" evidence="10">
    <location>
        <begin position="206"/>
        <end position="223"/>
    </location>
</feature>
<feature type="transmembrane region" description="Helical" evidence="10">
    <location>
        <begin position="329"/>
        <end position="350"/>
    </location>
</feature>
<dbReference type="InterPro" id="IPR050879">
    <property type="entry name" value="Acyltransferase_3"/>
</dbReference>
<gene>
    <name evidence="12" type="ORF">SAMN05216378_2618</name>
</gene>
<keyword evidence="4 12" id="KW-0808">Transferase</keyword>
<feature type="transmembrane region" description="Helical" evidence="10">
    <location>
        <begin position="76"/>
        <end position="95"/>
    </location>
</feature>
<evidence type="ECO:0000313" key="12">
    <source>
        <dbReference type="EMBL" id="SFE18068.1"/>
    </source>
</evidence>
<reference evidence="13" key="1">
    <citation type="submission" date="2016-10" db="EMBL/GenBank/DDBJ databases">
        <authorList>
            <person name="Varghese N."/>
            <person name="Submissions S."/>
        </authorList>
    </citation>
    <scope>NUCLEOTIDE SEQUENCE [LARGE SCALE GENOMIC DNA]</scope>
    <source>
        <strain evidence="13">CGMCC 1.10784</strain>
    </source>
</reference>
<evidence type="ECO:0000256" key="8">
    <source>
        <dbReference type="ARBA" id="ARBA00023315"/>
    </source>
</evidence>
<dbReference type="GO" id="GO:0016787">
    <property type="term" value="F:hydrolase activity"/>
    <property type="evidence" value="ECO:0007669"/>
    <property type="project" value="UniProtKB-KW"/>
</dbReference>
<feature type="region of interest" description="Disordered" evidence="9">
    <location>
        <begin position="406"/>
        <end position="451"/>
    </location>
</feature>
<keyword evidence="12" id="KW-0378">Hydrolase</keyword>
<dbReference type="AlphaFoldDB" id="A0A1I1YGB7"/>
<feature type="compositionally biased region" description="Low complexity" evidence="9">
    <location>
        <begin position="418"/>
        <end position="441"/>
    </location>
</feature>
<evidence type="ECO:0000256" key="4">
    <source>
        <dbReference type="ARBA" id="ARBA00022679"/>
    </source>
</evidence>